<keyword evidence="3" id="KW-1185">Reference proteome</keyword>
<protein>
    <submittedName>
        <fullName evidence="2">Uncharacterized protein</fullName>
    </submittedName>
</protein>
<proteinExistence type="predicted"/>
<evidence type="ECO:0000313" key="2">
    <source>
        <dbReference type="EMBL" id="KAK3217374.1"/>
    </source>
</evidence>
<gene>
    <name evidence="2" type="ORF">GRF29_1g2829515</name>
</gene>
<reference evidence="2 3" key="1">
    <citation type="submission" date="2021-02" db="EMBL/GenBank/DDBJ databases">
        <title>Genome assembly of Pseudopithomyces chartarum.</title>
        <authorList>
            <person name="Jauregui R."/>
            <person name="Singh J."/>
            <person name="Voisey C."/>
        </authorList>
    </citation>
    <scope>NUCLEOTIDE SEQUENCE [LARGE SCALE GENOMIC DNA]</scope>
    <source>
        <strain evidence="2 3">AGR01</strain>
    </source>
</reference>
<feature type="region of interest" description="Disordered" evidence="1">
    <location>
        <begin position="177"/>
        <end position="223"/>
    </location>
</feature>
<evidence type="ECO:0000256" key="1">
    <source>
        <dbReference type="SAM" id="MobiDB-lite"/>
    </source>
</evidence>
<organism evidence="2 3">
    <name type="scientific">Pseudopithomyces chartarum</name>
    <dbReference type="NCBI Taxonomy" id="1892770"/>
    <lineage>
        <taxon>Eukaryota</taxon>
        <taxon>Fungi</taxon>
        <taxon>Dikarya</taxon>
        <taxon>Ascomycota</taxon>
        <taxon>Pezizomycotina</taxon>
        <taxon>Dothideomycetes</taxon>
        <taxon>Pleosporomycetidae</taxon>
        <taxon>Pleosporales</taxon>
        <taxon>Massarineae</taxon>
        <taxon>Didymosphaeriaceae</taxon>
        <taxon>Pseudopithomyces</taxon>
    </lineage>
</organism>
<dbReference type="EMBL" id="WVTA01000001">
    <property type="protein sequence ID" value="KAK3217374.1"/>
    <property type="molecule type" value="Genomic_DNA"/>
</dbReference>
<name>A0AAN6RNB5_9PLEO</name>
<evidence type="ECO:0000313" key="3">
    <source>
        <dbReference type="Proteomes" id="UP001280581"/>
    </source>
</evidence>
<dbReference type="Proteomes" id="UP001280581">
    <property type="component" value="Unassembled WGS sequence"/>
</dbReference>
<accession>A0AAN6RNB5</accession>
<sequence>MTYLSYHASRTRERSPLFQADDDDDYYSNRRLVRTNSKRVHADLYDDDQYDDYPYSSNMTKPSRALTIRQPTQLEKYNIWSRPSTSPPKHHTTTKYYSKASDDEDEDRTLRYKYTTTRYSPARHSHSDDEDDREREFRLRIRATFGRPKSSHSSERKAMAWSGDTFRRKDKWVDEEWETRERERGRRDSFFEEEPAKEKTVRFRRVKRTRTDEWKPLSGWKKS</sequence>
<dbReference type="AlphaFoldDB" id="A0AAN6RNB5"/>
<feature type="compositionally biased region" description="Basic and acidic residues" evidence="1">
    <location>
        <begin position="177"/>
        <end position="201"/>
    </location>
</feature>
<comment type="caution">
    <text evidence="2">The sequence shown here is derived from an EMBL/GenBank/DDBJ whole genome shotgun (WGS) entry which is preliminary data.</text>
</comment>
<feature type="region of interest" description="Disordered" evidence="1">
    <location>
        <begin position="78"/>
        <end position="102"/>
    </location>
</feature>